<dbReference type="EMBL" id="LZPO01064411">
    <property type="protein sequence ID" value="OBS71174.1"/>
    <property type="molecule type" value="Genomic_DNA"/>
</dbReference>
<accession>A0A1A6GYW0</accession>
<organism evidence="1 2">
    <name type="scientific">Neotoma lepida</name>
    <name type="common">Desert woodrat</name>
    <dbReference type="NCBI Taxonomy" id="56216"/>
    <lineage>
        <taxon>Eukaryota</taxon>
        <taxon>Metazoa</taxon>
        <taxon>Chordata</taxon>
        <taxon>Craniata</taxon>
        <taxon>Vertebrata</taxon>
        <taxon>Euteleostomi</taxon>
        <taxon>Mammalia</taxon>
        <taxon>Eutheria</taxon>
        <taxon>Euarchontoglires</taxon>
        <taxon>Glires</taxon>
        <taxon>Rodentia</taxon>
        <taxon>Myomorpha</taxon>
        <taxon>Muroidea</taxon>
        <taxon>Cricetidae</taxon>
        <taxon>Neotominae</taxon>
        <taxon>Neotoma</taxon>
    </lineage>
</organism>
<sequence>MWFSRWLLPRCEHQPTRDCLLMPCNRILLSASRRLLSLAVPVPAQPRVQWGYTGRGAQPGELLVK</sequence>
<reference evidence="1 2" key="1">
    <citation type="submission" date="2016-06" db="EMBL/GenBank/DDBJ databases">
        <title>The Draft Genome Sequence and Annotation of the Desert Woodrat Neotoma lepida.</title>
        <authorList>
            <person name="Campbell M."/>
            <person name="Oakeson K.F."/>
            <person name="Yandell M."/>
            <person name="Halpert J.R."/>
            <person name="Dearing D."/>
        </authorList>
    </citation>
    <scope>NUCLEOTIDE SEQUENCE [LARGE SCALE GENOMIC DNA]</scope>
    <source>
        <strain evidence="1">417</strain>
        <tissue evidence="1">Liver</tissue>
    </source>
</reference>
<keyword evidence="2" id="KW-1185">Reference proteome</keyword>
<name>A0A1A6GYW0_NEOLE</name>
<protein>
    <submittedName>
        <fullName evidence="1">Uncharacterized protein</fullName>
    </submittedName>
</protein>
<evidence type="ECO:0000313" key="2">
    <source>
        <dbReference type="Proteomes" id="UP000092124"/>
    </source>
</evidence>
<proteinExistence type="predicted"/>
<dbReference type="Proteomes" id="UP000092124">
    <property type="component" value="Unassembled WGS sequence"/>
</dbReference>
<dbReference type="AlphaFoldDB" id="A0A1A6GYW0"/>
<evidence type="ECO:0000313" key="1">
    <source>
        <dbReference type="EMBL" id="OBS71174.1"/>
    </source>
</evidence>
<gene>
    <name evidence="1" type="ORF">A6R68_00298</name>
</gene>
<comment type="caution">
    <text evidence="1">The sequence shown here is derived from an EMBL/GenBank/DDBJ whole genome shotgun (WGS) entry which is preliminary data.</text>
</comment>